<keyword evidence="11" id="KW-1185">Reference proteome</keyword>
<sequence length="204" mass="22295">MKQMHDFKVKVSSFDYNSNLGDGDLAAAGFSWPPRSYICSFCKREFRSAQALGGHMNVHRRDRARLRQSPARDGGNNNGGQFNSLLDLNLEPSPSSCSSPSFFPSTHLPVSSSLLTKYPPFTSEISLLTAMKRCGGDAVLVQNCGSVTTELMKLKASKGVRGIECFKSSVCKKGCEGVVSLELGMGFIRPSKEELDLELRLGYN</sequence>
<evidence type="ECO:0000256" key="2">
    <source>
        <dbReference type="ARBA" id="ARBA00022723"/>
    </source>
</evidence>
<gene>
    <name evidence="10" type="ORF">C2S53_016682</name>
</gene>
<dbReference type="SUPFAM" id="SSF57667">
    <property type="entry name" value="beta-beta-alpha zinc fingers"/>
    <property type="match status" value="1"/>
</dbReference>
<keyword evidence="7" id="KW-0539">Nucleus</keyword>
<dbReference type="InterPro" id="IPR052426">
    <property type="entry name" value="Plant_dev_regulator"/>
</dbReference>
<dbReference type="GO" id="GO:0005634">
    <property type="term" value="C:nucleus"/>
    <property type="evidence" value="ECO:0007669"/>
    <property type="project" value="UniProtKB-SubCell"/>
</dbReference>
<dbReference type="InterPro" id="IPR036236">
    <property type="entry name" value="Znf_C2H2_sf"/>
</dbReference>
<evidence type="ECO:0000313" key="10">
    <source>
        <dbReference type="EMBL" id="KAH6821572.1"/>
    </source>
</evidence>
<evidence type="ECO:0000256" key="5">
    <source>
        <dbReference type="ARBA" id="ARBA00023015"/>
    </source>
</evidence>
<evidence type="ECO:0000256" key="6">
    <source>
        <dbReference type="ARBA" id="ARBA00023163"/>
    </source>
</evidence>
<dbReference type="SMART" id="SM00355">
    <property type="entry name" value="ZnF_C2H2"/>
    <property type="match status" value="1"/>
</dbReference>
<evidence type="ECO:0000256" key="4">
    <source>
        <dbReference type="ARBA" id="ARBA00022833"/>
    </source>
</evidence>
<evidence type="ECO:0000259" key="9">
    <source>
        <dbReference type="PROSITE" id="PS50157"/>
    </source>
</evidence>
<dbReference type="EMBL" id="SDAM02001963">
    <property type="protein sequence ID" value="KAH6821572.1"/>
    <property type="molecule type" value="Genomic_DNA"/>
</dbReference>
<comment type="subcellular location">
    <subcellularLocation>
        <location evidence="1">Nucleus</location>
    </subcellularLocation>
</comment>
<keyword evidence="6" id="KW-0804">Transcription</keyword>
<reference evidence="10 11" key="1">
    <citation type="journal article" date="2021" name="Nat. Commun.">
        <title>Incipient diploidization of the medicinal plant Perilla within 10,000 years.</title>
        <authorList>
            <person name="Zhang Y."/>
            <person name="Shen Q."/>
            <person name="Leng L."/>
            <person name="Zhang D."/>
            <person name="Chen S."/>
            <person name="Shi Y."/>
            <person name="Ning Z."/>
            <person name="Chen S."/>
        </authorList>
    </citation>
    <scope>NUCLEOTIDE SEQUENCE [LARGE SCALE GENOMIC DNA]</scope>
    <source>
        <strain evidence="11">cv. PC099</strain>
    </source>
</reference>
<dbReference type="PANTHER" id="PTHR45801">
    <property type="entry name" value="OS07G0101800 PROTEIN"/>
    <property type="match status" value="1"/>
</dbReference>
<name>A0AAD4IUG4_PERFH</name>
<comment type="caution">
    <text evidence="10">The sequence shown here is derived from an EMBL/GenBank/DDBJ whole genome shotgun (WGS) entry which is preliminary data.</text>
</comment>
<dbReference type="GO" id="GO:0008270">
    <property type="term" value="F:zinc ion binding"/>
    <property type="evidence" value="ECO:0007669"/>
    <property type="project" value="UniProtKB-KW"/>
</dbReference>
<dbReference type="InterPro" id="IPR013087">
    <property type="entry name" value="Znf_C2H2_type"/>
</dbReference>
<dbReference type="Pfam" id="PF13912">
    <property type="entry name" value="zf-C2H2_6"/>
    <property type="match status" value="1"/>
</dbReference>
<feature type="domain" description="C2H2-type" evidence="9">
    <location>
        <begin position="37"/>
        <end position="64"/>
    </location>
</feature>
<dbReference type="Gene3D" id="3.30.160.60">
    <property type="entry name" value="Classic Zinc Finger"/>
    <property type="match status" value="1"/>
</dbReference>
<dbReference type="PROSITE" id="PS50157">
    <property type="entry name" value="ZINC_FINGER_C2H2_2"/>
    <property type="match status" value="1"/>
</dbReference>
<dbReference type="PANTHER" id="PTHR45801:SF110">
    <property type="entry name" value="TRANSCRIPTIONAL REGULATOR SUPERMAN"/>
    <property type="match status" value="1"/>
</dbReference>
<evidence type="ECO:0000256" key="1">
    <source>
        <dbReference type="ARBA" id="ARBA00004123"/>
    </source>
</evidence>
<keyword evidence="3 8" id="KW-0863">Zinc-finger</keyword>
<organism evidence="10 11">
    <name type="scientific">Perilla frutescens var. hirtella</name>
    <name type="common">Perilla citriodora</name>
    <name type="synonym">Perilla setoyensis</name>
    <dbReference type="NCBI Taxonomy" id="608512"/>
    <lineage>
        <taxon>Eukaryota</taxon>
        <taxon>Viridiplantae</taxon>
        <taxon>Streptophyta</taxon>
        <taxon>Embryophyta</taxon>
        <taxon>Tracheophyta</taxon>
        <taxon>Spermatophyta</taxon>
        <taxon>Magnoliopsida</taxon>
        <taxon>eudicotyledons</taxon>
        <taxon>Gunneridae</taxon>
        <taxon>Pentapetalae</taxon>
        <taxon>asterids</taxon>
        <taxon>lamiids</taxon>
        <taxon>Lamiales</taxon>
        <taxon>Lamiaceae</taxon>
        <taxon>Nepetoideae</taxon>
        <taxon>Elsholtzieae</taxon>
        <taxon>Perilla</taxon>
    </lineage>
</organism>
<evidence type="ECO:0000256" key="3">
    <source>
        <dbReference type="ARBA" id="ARBA00022771"/>
    </source>
</evidence>
<keyword evidence="5" id="KW-0805">Transcription regulation</keyword>
<keyword evidence="4" id="KW-0862">Zinc</keyword>
<dbReference type="PROSITE" id="PS00028">
    <property type="entry name" value="ZINC_FINGER_C2H2_1"/>
    <property type="match status" value="1"/>
</dbReference>
<evidence type="ECO:0000256" key="7">
    <source>
        <dbReference type="ARBA" id="ARBA00023242"/>
    </source>
</evidence>
<evidence type="ECO:0000313" key="11">
    <source>
        <dbReference type="Proteomes" id="UP001190926"/>
    </source>
</evidence>
<evidence type="ECO:0000256" key="8">
    <source>
        <dbReference type="PROSITE-ProRule" id="PRU00042"/>
    </source>
</evidence>
<dbReference type="AlphaFoldDB" id="A0AAD4IUG4"/>
<accession>A0AAD4IUG4</accession>
<dbReference type="Proteomes" id="UP001190926">
    <property type="component" value="Unassembled WGS sequence"/>
</dbReference>
<proteinExistence type="predicted"/>
<protein>
    <recommendedName>
        <fullName evidence="9">C2H2-type domain-containing protein</fullName>
    </recommendedName>
</protein>
<keyword evidence="2" id="KW-0479">Metal-binding</keyword>